<dbReference type="InterPro" id="IPR036640">
    <property type="entry name" value="ABC1_TM_sf"/>
</dbReference>
<comment type="similarity">
    <text evidence="13">Belongs to the ABC transporter superfamily. Cyclolysin exporter (TC 3.A.1.109.2) family.</text>
</comment>
<dbReference type="GO" id="GO:0043213">
    <property type="term" value="P:bacteriocin transport"/>
    <property type="evidence" value="ECO:0007669"/>
    <property type="project" value="UniProtKB-KW"/>
</dbReference>
<dbReference type="InterPro" id="IPR027417">
    <property type="entry name" value="P-loop_NTPase"/>
</dbReference>
<dbReference type="FunFam" id="3.40.50.300:FF:000299">
    <property type="entry name" value="ABC transporter ATP-binding protein/permease"/>
    <property type="match status" value="1"/>
</dbReference>
<dbReference type="PANTHER" id="PTHR24221">
    <property type="entry name" value="ATP-BINDING CASSETTE SUB-FAMILY B"/>
    <property type="match status" value="1"/>
</dbReference>
<keyword evidence="5" id="KW-0354">Hemolysis</keyword>
<dbReference type="PANTHER" id="PTHR24221:SF654">
    <property type="entry name" value="ATP-BINDING CASSETTE SUB-FAMILY B MEMBER 6"/>
    <property type="match status" value="1"/>
</dbReference>
<keyword evidence="7 19" id="KW-0067">ATP-binding</keyword>
<dbReference type="InterPro" id="IPR017871">
    <property type="entry name" value="ABC_transporter-like_CS"/>
</dbReference>
<dbReference type="PROSITE" id="PS00211">
    <property type="entry name" value="ABC_TRANSPORTER_1"/>
    <property type="match status" value="1"/>
</dbReference>
<keyword evidence="11" id="KW-0080">Bacteriocin transport</keyword>
<keyword evidence="4 15" id="KW-0812">Transmembrane</keyword>
<feature type="transmembrane region" description="Helical" evidence="15">
    <location>
        <begin position="174"/>
        <end position="200"/>
    </location>
</feature>
<comment type="subcellular location">
    <subcellularLocation>
        <location evidence="1">Cell membrane</location>
        <topology evidence="1">Multi-pass membrane protein</topology>
    </subcellularLocation>
</comment>
<sequence length="727" mass="77513">MMLGMPAPLVRWSKNMLRRRVPEILQFEATECGTCCLGMVLAYFGRYESLDKLRGMCGATRDGISAGSLARAAKQAGLNVKGFGVSAAELAKLPMPQIIFWNFNHFVVLESLQDGVAAVLDPAVGRRRLLQSDLEAGYCGVTLCMEPGEGFVRTGKPASALSEVLIASRGAGRAISAIALVGFGLAVLMALVPALTSIFIDYVLIKKGVDSWKFWFMFGIGVFGLLLGPVLWMQRVGVLKLQTWLALSMATRIVAKMFSVPMEYFSRRFGGEIGGRVMLADAVAGTVSGALVSMIAASMQVLVVGLMMASYSPYLTAVSFLLLSAHAALVGWISRQTNDLDRRLALERGRYESQVLTAFNLMEHSRASGSSAAMGQRVLERHIAVVNAEQKHAPFTALMASLPGSITGILMAVITGLSALEVLHGVFTIGVFVAYTAMAYLLITPFNQIVSGFAQISASSGSFDRVNDLLQVASEEEFAATQGLPESSELLVSNVHFDYGASPVLKGISLQVSPGSFVGVVGSVGSGKSTLLGVMARVLKPVSGEVTVGGKDIRTIDSAHLSSVVAFVPQKDQIFEGTVLENLSMWDPAITEEQAMDACKACMIHEDIMRRAGGYKARLREGGSDLSGGQRQRLALARAVVRKPAILILDEATSALDGANEAAVLENLRAKISTIVFATHRIGTMRLAEKIVVVDRGAVKESGSHEELMQSAGMYSQLVAASQGAVL</sequence>
<dbReference type="GO" id="GO:0005524">
    <property type="term" value="F:ATP binding"/>
    <property type="evidence" value="ECO:0007669"/>
    <property type="project" value="UniProtKB-KW"/>
</dbReference>
<dbReference type="EMBL" id="CP036282">
    <property type="protein sequence ID" value="QDL53178.1"/>
    <property type="molecule type" value="Genomic_DNA"/>
</dbReference>
<dbReference type="PROSITE" id="PS50893">
    <property type="entry name" value="ABC_TRANSPORTER_2"/>
    <property type="match status" value="1"/>
</dbReference>
<dbReference type="SUPFAM" id="SSF90123">
    <property type="entry name" value="ABC transporter transmembrane region"/>
    <property type="match status" value="1"/>
</dbReference>
<dbReference type="GO" id="GO:0008233">
    <property type="term" value="F:peptidase activity"/>
    <property type="evidence" value="ECO:0007669"/>
    <property type="project" value="InterPro"/>
</dbReference>
<dbReference type="AlphaFoldDB" id="A0A515EKK2"/>
<dbReference type="GO" id="GO:0140359">
    <property type="term" value="F:ABC-type transporter activity"/>
    <property type="evidence" value="ECO:0007669"/>
    <property type="project" value="InterPro"/>
</dbReference>
<evidence type="ECO:0000259" key="17">
    <source>
        <dbReference type="PROSITE" id="PS50929"/>
    </source>
</evidence>
<dbReference type="SUPFAM" id="SSF52540">
    <property type="entry name" value="P-loop containing nucleoside triphosphate hydrolases"/>
    <property type="match status" value="1"/>
</dbReference>
<evidence type="ECO:0000256" key="15">
    <source>
        <dbReference type="SAM" id="Phobius"/>
    </source>
</evidence>
<feature type="domain" description="ABC transporter" evidence="16">
    <location>
        <begin position="490"/>
        <end position="721"/>
    </location>
</feature>
<dbReference type="GO" id="GO:0016887">
    <property type="term" value="F:ATP hydrolysis activity"/>
    <property type="evidence" value="ECO:0007669"/>
    <property type="project" value="InterPro"/>
</dbReference>
<accession>A0A515EKK2</accession>
<dbReference type="Gene3D" id="1.20.1560.10">
    <property type="entry name" value="ABC transporter type 1, transmembrane domain"/>
    <property type="match status" value="1"/>
</dbReference>
<dbReference type="Gene3D" id="3.40.50.300">
    <property type="entry name" value="P-loop containing nucleotide triphosphate hydrolases"/>
    <property type="match status" value="1"/>
</dbReference>
<evidence type="ECO:0000256" key="3">
    <source>
        <dbReference type="ARBA" id="ARBA00022475"/>
    </source>
</evidence>
<dbReference type="InterPro" id="IPR039421">
    <property type="entry name" value="Type_1_exporter"/>
</dbReference>
<keyword evidence="5" id="KW-0204">Cytolysis</keyword>
<dbReference type="GO" id="GO:0015031">
    <property type="term" value="P:protein transport"/>
    <property type="evidence" value="ECO:0007669"/>
    <property type="project" value="UniProtKB-KW"/>
</dbReference>
<dbReference type="GO" id="GO:0006508">
    <property type="term" value="P:proteolysis"/>
    <property type="evidence" value="ECO:0007669"/>
    <property type="project" value="InterPro"/>
</dbReference>
<organism evidence="19 20">
    <name type="scientific">Rhodoferax aquaticus</name>
    <dbReference type="NCBI Taxonomy" id="2527691"/>
    <lineage>
        <taxon>Bacteria</taxon>
        <taxon>Pseudomonadati</taxon>
        <taxon>Pseudomonadota</taxon>
        <taxon>Betaproteobacteria</taxon>
        <taxon>Burkholderiales</taxon>
        <taxon>Comamonadaceae</taxon>
        <taxon>Rhodoferax</taxon>
    </lineage>
</organism>
<dbReference type="InterPro" id="IPR011527">
    <property type="entry name" value="ABC1_TM_dom"/>
</dbReference>
<evidence type="ECO:0000256" key="9">
    <source>
        <dbReference type="ARBA" id="ARBA00022989"/>
    </source>
</evidence>
<dbReference type="GO" id="GO:0034040">
    <property type="term" value="F:ATPase-coupled lipid transmembrane transporter activity"/>
    <property type="evidence" value="ECO:0007669"/>
    <property type="project" value="TreeGrafter"/>
</dbReference>
<evidence type="ECO:0000256" key="1">
    <source>
        <dbReference type="ARBA" id="ARBA00004651"/>
    </source>
</evidence>
<dbReference type="Pfam" id="PF00664">
    <property type="entry name" value="ABC_membrane"/>
    <property type="match status" value="1"/>
</dbReference>
<evidence type="ECO:0000256" key="11">
    <source>
        <dbReference type="ARBA" id="ARBA00043264"/>
    </source>
</evidence>
<feature type="transmembrane region" description="Helical" evidence="15">
    <location>
        <begin position="397"/>
        <end position="417"/>
    </location>
</feature>
<feature type="transmembrane region" description="Helical" evidence="15">
    <location>
        <begin position="423"/>
        <end position="443"/>
    </location>
</feature>
<dbReference type="KEGG" id="rhg:EXZ61_02760"/>
<reference evidence="20" key="1">
    <citation type="submission" date="2019-02" db="EMBL/GenBank/DDBJ databases">
        <title>Complete genome sequence of Rhodoferax sp. Gr-4.</title>
        <authorList>
            <person name="Jin L."/>
        </authorList>
    </citation>
    <scope>NUCLEOTIDE SEQUENCE [LARGE SCALE GENOMIC DNA]</scope>
    <source>
        <strain evidence="20">Gr-4</strain>
    </source>
</reference>
<feature type="domain" description="ABC transmembrane type-1" evidence="17">
    <location>
        <begin position="177"/>
        <end position="458"/>
    </location>
</feature>
<name>A0A515EKK2_9BURK</name>
<dbReference type="InterPro" id="IPR005074">
    <property type="entry name" value="Peptidase_C39"/>
</dbReference>
<evidence type="ECO:0000256" key="10">
    <source>
        <dbReference type="ARBA" id="ARBA00023136"/>
    </source>
</evidence>
<dbReference type="GO" id="GO:0031640">
    <property type="term" value="P:killing of cells of another organism"/>
    <property type="evidence" value="ECO:0007669"/>
    <property type="project" value="UniProtKB-KW"/>
</dbReference>
<feature type="transmembrane region" description="Helical" evidence="15">
    <location>
        <begin position="314"/>
        <end position="333"/>
    </location>
</feature>
<feature type="transmembrane region" description="Helical" evidence="15">
    <location>
        <begin position="277"/>
        <end position="308"/>
    </location>
</feature>
<dbReference type="InterPro" id="IPR003439">
    <property type="entry name" value="ABC_transporter-like_ATP-bd"/>
</dbReference>
<dbReference type="Gene3D" id="3.90.70.10">
    <property type="entry name" value="Cysteine proteinases"/>
    <property type="match status" value="1"/>
</dbReference>
<keyword evidence="20" id="KW-1185">Reference proteome</keyword>
<keyword evidence="8" id="KW-0653">Protein transport</keyword>
<evidence type="ECO:0000256" key="12">
    <source>
        <dbReference type="ARBA" id="ARBA00055355"/>
    </source>
</evidence>
<protein>
    <recommendedName>
        <fullName evidence="14">Cyclolysin secretion/processing ATP-binding protein CyaB</fullName>
    </recommendedName>
</protein>
<evidence type="ECO:0000256" key="2">
    <source>
        <dbReference type="ARBA" id="ARBA00022448"/>
    </source>
</evidence>
<evidence type="ECO:0000256" key="14">
    <source>
        <dbReference type="ARBA" id="ARBA00072252"/>
    </source>
</evidence>
<feature type="transmembrane region" description="Helical" evidence="15">
    <location>
        <begin position="212"/>
        <end position="232"/>
    </location>
</feature>
<evidence type="ECO:0000256" key="8">
    <source>
        <dbReference type="ARBA" id="ARBA00022927"/>
    </source>
</evidence>
<dbReference type="SMART" id="SM00382">
    <property type="entry name" value="AAA"/>
    <property type="match status" value="1"/>
</dbReference>
<keyword evidence="6" id="KW-0547">Nucleotide-binding</keyword>
<keyword evidence="10 15" id="KW-0472">Membrane</keyword>
<dbReference type="GO" id="GO:0005886">
    <property type="term" value="C:plasma membrane"/>
    <property type="evidence" value="ECO:0007669"/>
    <property type="project" value="UniProtKB-SubCell"/>
</dbReference>
<dbReference type="Pfam" id="PF03412">
    <property type="entry name" value="Peptidase_C39"/>
    <property type="match status" value="1"/>
</dbReference>
<dbReference type="PROSITE" id="PS50990">
    <property type="entry name" value="PEPTIDASE_C39"/>
    <property type="match status" value="1"/>
</dbReference>
<keyword evidence="3" id="KW-1003">Cell membrane</keyword>
<dbReference type="Proteomes" id="UP000317365">
    <property type="component" value="Chromosome"/>
</dbReference>
<evidence type="ECO:0000256" key="13">
    <source>
        <dbReference type="ARBA" id="ARBA00061173"/>
    </source>
</evidence>
<evidence type="ECO:0000313" key="19">
    <source>
        <dbReference type="EMBL" id="QDL53178.1"/>
    </source>
</evidence>
<reference evidence="20" key="2">
    <citation type="journal article" date="2020" name="Int. J. Syst. Evol. Microbiol.">
        <title>Genomic insights into a novel species Rhodoferax aquaticus sp. nov., isolated from freshwater.</title>
        <authorList>
            <person name="Li T."/>
            <person name="Zhuo Y."/>
            <person name="Jin C.Z."/>
            <person name="Wu X."/>
            <person name="Ko S.R."/>
            <person name="Jin F.J."/>
            <person name="Ahn C.Y."/>
            <person name="Oh H.M."/>
            <person name="Lee H.G."/>
            <person name="Jin L."/>
        </authorList>
    </citation>
    <scope>NUCLEOTIDE SEQUENCE [LARGE SCALE GENOMIC DNA]</scope>
    <source>
        <strain evidence="20">Gr-4</strain>
    </source>
</reference>
<evidence type="ECO:0000256" key="7">
    <source>
        <dbReference type="ARBA" id="ARBA00022840"/>
    </source>
</evidence>
<dbReference type="PROSITE" id="PS50929">
    <property type="entry name" value="ABC_TM1F"/>
    <property type="match status" value="1"/>
</dbReference>
<evidence type="ECO:0000256" key="4">
    <source>
        <dbReference type="ARBA" id="ARBA00022692"/>
    </source>
</evidence>
<evidence type="ECO:0000259" key="18">
    <source>
        <dbReference type="PROSITE" id="PS50990"/>
    </source>
</evidence>
<comment type="function">
    <text evidence="12">Involved in the export of calmodulin-sensitive adenylate cyclase-hemolysin (cyclolysin).</text>
</comment>
<keyword evidence="2" id="KW-0813">Transport</keyword>
<proteinExistence type="inferred from homology"/>
<evidence type="ECO:0000313" key="20">
    <source>
        <dbReference type="Proteomes" id="UP000317365"/>
    </source>
</evidence>
<feature type="domain" description="Peptidase C39" evidence="18">
    <location>
        <begin position="26"/>
        <end position="145"/>
    </location>
</feature>
<evidence type="ECO:0000256" key="5">
    <source>
        <dbReference type="ARBA" id="ARBA00022735"/>
    </source>
</evidence>
<evidence type="ECO:0000256" key="6">
    <source>
        <dbReference type="ARBA" id="ARBA00022741"/>
    </source>
</evidence>
<dbReference type="Pfam" id="PF00005">
    <property type="entry name" value="ABC_tran"/>
    <property type="match status" value="1"/>
</dbReference>
<keyword evidence="9 15" id="KW-1133">Transmembrane helix</keyword>
<gene>
    <name evidence="19" type="ORF">EXZ61_02760</name>
</gene>
<evidence type="ECO:0000259" key="16">
    <source>
        <dbReference type="PROSITE" id="PS50893"/>
    </source>
</evidence>
<dbReference type="InterPro" id="IPR003593">
    <property type="entry name" value="AAA+_ATPase"/>
</dbReference>